<dbReference type="Pfam" id="PF03061">
    <property type="entry name" value="4HBT"/>
    <property type="match status" value="1"/>
</dbReference>
<dbReference type="VEuPathDB" id="FungiDB:F9C07_515"/>
<dbReference type="GO" id="GO:0047617">
    <property type="term" value="F:fatty acyl-CoA hydrolase activity"/>
    <property type="evidence" value="ECO:0007669"/>
    <property type="project" value="InterPro"/>
</dbReference>
<evidence type="ECO:0000313" key="4">
    <source>
        <dbReference type="EMBL" id="QRD87533.1"/>
    </source>
</evidence>
<dbReference type="NCBIfam" id="TIGR00369">
    <property type="entry name" value="unchar_dom_1"/>
    <property type="match status" value="1"/>
</dbReference>
<evidence type="ECO:0000259" key="3">
    <source>
        <dbReference type="Pfam" id="PF03061"/>
    </source>
</evidence>
<accession>A0A7U2MPM9</accession>
<dbReference type="InterPro" id="IPR039298">
    <property type="entry name" value="ACOT13"/>
</dbReference>
<dbReference type="PANTHER" id="PTHR21660">
    <property type="entry name" value="THIOESTERASE SUPERFAMILY MEMBER-RELATED"/>
    <property type="match status" value="1"/>
</dbReference>
<keyword evidence="2" id="KW-0378">Hydrolase</keyword>
<comment type="similarity">
    <text evidence="1">Belongs to the thioesterase PaaI family.</text>
</comment>
<proteinExistence type="inferred from homology"/>
<feature type="domain" description="Thioesterase" evidence="3">
    <location>
        <begin position="76"/>
        <end position="148"/>
    </location>
</feature>
<dbReference type="VEuPathDB" id="FungiDB:AFLA_003294"/>
<organism evidence="4 5">
    <name type="scientific">Aspergillus flavus (strain ATCC 200026 / FGSC A1120 / IAM 13836 / NRRL 3357 / JCM 12722 / SRRC 167)</name>
    <dbReference type="NCBI Taxonomy" id="332952"/>
    <lineage>
        <taxon>Eukaryota</taxon>
        <taxon>Fungi</taxon>
        <taxon>Dikarya</taxon>
        <taxon>Ascomycota</taxon>
        <taxon>Pezizomycotina</taxon>
        <taxon>Eurotiomycetes</taxon>
        <taxon>Eurotiomycetidae</taxon>
        <taxon>Eurotiales</taxon>
        <taxon>Aspergillaceae</taxon>
        <taxon>Aspergillus</taxon>
        <taxon>Aspergillus subgen. Circumdati</taxon>
    </lineage>
</organism>
<dbReference type="FunFam" id="3.10.129.10:FF:000033">
    <property type="entry name" value="acyl-coenzyme A thioesterase 13"/>
    <property type="match status" value="1"/>
</dbReference>
<dbReference type="CDD" id="cd03443">
    <property type="entry name" value="PaaI_thioesterase"/>
    <property type="match status" value="1"/>
</dbReference>
<dbReference type="EMBL" id="CP044619">
    <property type="protein sequence ID" value="QRD87533.1"/>
    <property type="molecule type" value="Genomic_DNA"/>
</dbReference>
<reference evidence="5" key="1">
    <citation type="journal article" date="2021" name="G3 (Bethesda)">
        <title>Chromosome assembled and annotated genome sequence of Aspergillus flavus NRRL 3357.</title>
        <authorList>
            <person name="Skerker J.M."/>
            <person name="Pianalto K.M."/>
            <person name="Mondo S.J."/>
            <person name="Yang K."/>
            <person name="Arkin A.P."/>
            <person name="Keller N.P."/>
            <person name="Grigoriev I.V."/>
            <person name="Louise Glass N.L."/>
        </authorList>
    </citation>
    <scope>NUCLEOTIDE SEQUENCE [LARGE SCALE GENOMIC DNA]</scope>
    <source>
        <strain evidence="5">ATCC 200026 / FGSC A1120 / IAM 13836 / NRRL 3357 / JCM 12722 / SRRC 167</strain>
    </source>
</reference>
<dbReference type="InterPro" id="IPR003736">
    <property type="entry name" value="PAAI_dom"/>
</dbReference>
<dbReference type="Gene3D" id="3.10.129.10">
    <property type="entry name" value="Hotdog Thioesterase"/>
    <property type="match status" value="1"/>
</dbReference>
<name>A0A7U2MPM9_ASPFN</name>
<dbReference type="InterPro" id="IPR006683">
    <property type="entry name" value="Thioestr_dom"/>
</dbReference>
<evidence type="ECO:0000313" key="5">
    <source>
        <dbReference type="Proteomes" id="UP000596276"/>
    </source>
</evidence>
<dbReference type="InterPro" id="IPR029069">
    <property type="entry name" value="HotDog_dom_sf"/>
</dbReference>
<protein>
    <submittedName>
        <fullName evidence="4">Thioesterase family protein</fullName>
    </submittedName>
</protein>
<dbReference type="PANTHER" id="PTHR21660:SF11">
    <property type="entry name" value="FAMILY PROTEIN, PUTATIVE (AFU_ORTHOLOGUE AFUA_4G04355)-RELATED"/>
    <property type="match status" value="1"/>
</dbReference>
<dbReference type="OMA" id="WDAQRAN"/>
<sequence length="168" mass="18117">MNPIKRYFIQHTPQSSYKPHINMTSTLSHVLNVWDAQRANSPIYALLLDNITITDASPGTIHANLPIAKNHTNSKGGLHGTLTACLVDWAAGMAIASQGASYTGVSTDLHVSYLSSAKEEEILEITGRAMKVGGTLAYVSVEIEKVKGNGDRVVVATGLHTKYVRKTD</sequence>
<evidence type="ECO:0000256" key="1">
    <source>
        <dbReference type="ARBA" id="ARBA00008324"/>
    </source>
</evidence>
<keyword evidence="5" id="KW-1185">Reference proteome</keyword>
<gene>
    <name evidence="4" type="ORF">F9C07_515</name>
</gene>
<evidence type="ECO:0000256" key="2">
    <source>
        <dbReference type="ARBA" id="ARBA00022801"/>
    </source>
</evidence>
<dbReference type="Proteomes" id="UP000596276">
    <property type="component" value="Chromosome 1"/>
</dbReference>
<dbReference type="AlphaFoldDB" id="A0A7U2MPM9"/>
<dbReference type="SUPFAM" id="SSF54637">
    <property type="entry name" value="Thioesterase/thiol ester dehydrase-isomerase"/>
    <property type="match status" value="1"/>
</dbReference>